<proteinExistence type="predicted"/>
<organism evidence="2 3">
    <name type="scientific">Hymenobacter aerilatus</name>
    <dbReference type="NCBI Taxonomy" id="2932251"/>
    <lineage>
        <taxon>Bacteria</taxon>
        <taxon>Pseudomonadati</taxon>
        <taxon>Bacteroidota</taxon>
        <taxon>Cytophagia</taxon>
        <taxon>Cytophagales</taxon>
        <taxon>Hymenobacteraceae</taxon>
        <taxon>Hymenobacter</taxon>
    </lineage>
</organism>
<dbReference type="EMBL" id="CP095053">
    <property type="protein sequence ID" value="UOR06239.1"/>
    <property type="molecule type" value="Genomic_DNA"/>
</dbReference>
<dbReference type="KEGG" id="haei:MUN82_03885"/>
<dbReference type="Proteomes" id="UP000829925">
    <property type="component" value="Chromosome"/>
</dbReference>
<dbReference type="RefSeq" id="WP_245095156.1">
    <property type="nucleotide sequence ID" value="NZ_CP095053.1"/>
</dbReference>
<evidence type="ECO:0000256" key="1">
    <source>
        <dbReference type="SAM" id="Phobius"/>
    </source>
</evidence>
<keyword evidence="1" id="KW-0812">Transmembrane</keyword>
<name>A0A8T9T2L8_9BACT</name>
<keyword evidence="1" id="KW-0472">Membrane</keyword>
<gene>
    <name evidence="2" type="ORF">MUN82_03885</name>
</gene>
<sequence>MAAPCVPAAGGLTTLLGLLPMAFIIGVQRSTEKRKIVTGISLATGKKGFFFEGLADSNVGRATYTPNRFGGRYLHEVDLVNFANTPENLETIEDMAKTPSVAIIKANDGFYKIFGLGAGLKLSADVYDSANEDLGGGSQETISSAKEGGREDILMVLDDEGNYDEAATRTLFESLFVAVPAA</sequence>
<evidence type="ECO:0000313" key="3">
    <source>
        <dbReference type="Proteomes" id="UP000829925"/>
    </source>
</evidence>
<keyword evidence="1" id="KW-1133">Transmembrane helix</keyword>
<dbReference type="AlphaFoldDB" id="A0A8T9T2L8"/>
<accession>A0A8T9T2L8</accession>
<keyword evidence="3" id="KW-1185">Reference proteome</keyword>
<protein>
    <submittedName>
        <fullName evidence="2">Uncharacterized protein</fullName>
    </submittedName>
</protein>
<evidence type="ECO:0000313" key="2">
    <source>
        <dbReference type="EMBL" id="UOR06239.1"/>
    </source>
</evidence>
<feature type="transmembrane region" description="Helical" evidence="1">
    <location>
        <begin position="6"/>
        <end position="27"/>
    </location>
</feature>
<reference evidence="2 3" key="1">
    <citation type="submission" date="2022-04" db="EMBL/GenBank/DDBJ databases">
        <title>Hymenobacter sp. isolated from the air.</title>
        <authorList>
            <person name="Won M."/>
            <person name="Lee C.-M."/>
            <person name="Woen H.-Y."/>
            <person name="Kwon S.-W."/>
        </authorList>
    </citation>
    <scope>NUCLEOTIDE SEQUENCE [LARGE SCALE GENOMIC DNA]</scope>
    <source>
        <strain evidence="3">5413 J-13</strain>
    </source>
</reference>